<organism evidence="2 3">
    <name type="scientific">Candidatus Synechococcus spongiarum 142</name>
    <dbReference type="NCBI Taxonomy" id="1608213"/>
    <lineage>
        <taxon>Bacteria</taxon>
        <taxon>Bacillati</taxon>
        <taxon>Cyanobacteriota</taxon>
        <taxon>Cyanophyceae</taxon>
        <taxon>Synechococcales</taxon>
        <taxon>Synechococcaceae</taxon>
        <taxon>Synechococcus</taxon>
    </lineage>
</organism>
<dbReference type="EMBL" id="JXUO01000259">
    <property type="protein sequence ID" value="KKZ12055.1"/>
    <property type="molecule type" value="Genomic_DNA"/>
</dbReference>
<reference evidence="2 3" key="1">
    <citation type="submission" date="2015-01" db="EMBL/GenBank/DDBJ databases">
        <title>Lifestyle Evolution in Cyanobacterial Symbionts of Sponges.</title>
        <authorList>
            <person name="Burgsdorf I."/>
            <person name="Slaby B.M."/>
            <person name="Handley K.M."/>
            <person name="Haber M."/>
            <person name="Blom J."/>
            <person name="Marshall C.W."/>
            <person name="Gilbert J.A."/>
            <person name="Hentschel U."/>
            <person name="Steindler L."/>
        </authorList>
    </citation>
    <scope>NUCLEOTIDE SEQUENCE [LARGE SCALE GENOMIC DNA]</scope>
    <source>
        <strain evidence="2">142</strain>
    </source>
</reference>
<dbReference type="Proteomes" id="UP000035054">
    <property type="component" value="Unassembled WGS sequence"/>
</dbReference>
<comment type="caution">
    <text evidence="2">The sequence shown here is derived from an EMBL/GenBank/DDBJ whole genome shotgun (WGS) entry which is preliminary data.</text>
</comment>
<proteinExistence type="predicted"/>
<feature type="transmembrane region" description="Helical" evidence="1">
    <location>
        <begin position="12"/>
        <end position="30"/>
    </location>
</feature>
<gene>
    <name evidence="2" type="ORF">TH68_07910</name>
</gene>
<name>A0A6N3XA67_9SYNE</name>
<keyword evidence="1" id="KW-0472">Membrane</keyword>
<evidence type="ECO:0000256" key="1">
    <source>
        <dbReference type="SAM" id="Phobius"/>
    </source>
</evidence>
<dbReference type="AlphaFoldDB" id="A0A6N3XA67"/>
<feature type="transmembrane region" description="Helical" evidence="1">
    <location>
        <begin position="42"/>
        <end position="65"/>
    </location>
</feature>
<protein>
    <submittedName>
        <fullName evidence="2">Uncharacterized protein</fullName>
    </submittedName>
</protein>
<evidence type="ECO:0000313" key="2">
    <source>
        <dbReference type="EMBL" id="KKZ12055.1"/>
    </source>
</evidence>
<evidence type="ECO:0000313" key="3">
    <source>
        <dbReference type="Proteomes" id="UP000035054"/>
    </source>
</evidence>
<sequence length="75" mass="8133">MASGSFFKLRLTMLIWGLAWVVSLLIDGWGRSVVLTPPSGPVLLVVVLGPGVGAAAVILNQWLATRQNQQVFRMK</sequence>
<keyword evidence="1" id="KW-1133">Transmembrane helix</keyword>
<accession>A0A6N3XA67</accession>
<keyword evidence="1" id="KW-0812">Transmembrane</keyword>